<reference evidence="2 3" key="1">
    <citation type="journal article" date="2019" name="Genome Biol. Evol.">
        <title>Whole-Genome Sequencing of the Giant Devil Catfish, Bagarius yarrelli.</title>
        <authorList>
            <person name="Jiang W."/>
            <person name="Lv Y."/>
            <person name="Cheng L."/>
            <person name="Yang K."/>
            <person name="Chao B."/>
            <person name="Wang X."/>
            <person name="Li Y."/>
            <person name="Pan X."/>
            <person name="You X."/>
            <person name="Zhang Y."/>
            <person name="Yang J."/>
            <person name="Li J."/>
            <person name="Zhang X."/>
            <person name="Liu S."/>
            <person name="Sun C."/>
            <person name="Yang J."/>
            <person name="Shi Q."/>
        </authorList>
    </citation>
    <scope>NUCLEOTIDE SEQUENCE [LARGE SCALE GENOMIC DNA]</scope>
    <source>
        <strain evidence="2">JWS20170419001</strain>
        <tissue evidence="2">Muscle</tissue>
    </source>
</reference>
<evidence type="ECO:0000313" key="3">
    <source>
        <dbReference type="Proteomes" id="UP000319801"/>
    </source>
</evidence>
<evidence type="ECO:0000259" key="1">
    <source>
        <dbReference type="PROSITE" id="PS50141"/>
    </source>
</evidence>
<dbReference type="OrthoDB" id="10268011at2759"/>
<comment type="caution">
    <text evidence="2">The sequence shown here is derived from an EMBL/GenBank/DDBJ whole genome shotgun (WGS) entry which is preliminary data.</text>
</comment>
<dbReference type="Pfam" id="PF02137">
    <property type="entry name" value="A_deamin"/>
    <property type="match status" value="1"/>
</dbReference>
<dbReference type="AlphaFoldDB" id="A0A556TJK6"/>
<evidence type="ECO:0000313" key="2">
    <source>
        <dbReference type="EMBL" id="TSK16023.1"/>
    </source>
</evidence>
<dbReference type="PANTHER" id="PTHR10910:SF17">
    <property type="entry name" value="DOUBLE-STRANDED RNA-SPECIFIC EDITASE B2"/>
    <property type="match status" value="1"/>
</dbReference>
<dbReference type="InterPro" id="IPR002466">
    <property type="entry name" value="A_deamin"/>
</dbReference>
<name>A0A556TJK6_BAGYA</name>
<dbReference type="GO" id="GO:0005730">
    <property type="term" value="C:nucleolus"/>
    <property type="evidence" value="ECO:0007669"/>
    <property type="project" value="TreeGrafter"/>
</dbReference>
<dbReference type="GO" id="GO:0006382">
    <property type="term" value="P:adenosine to inosine editing"/>
    <property type="evidence" value="ECO:0007669"/>
    <property type="project" value="TreeGrafter"/>
</dbReference>
<gene>
    <name evidence="2" type="ORF">Baya_0894</name>
</gene>
<dbReference type="EMBL" id="VCAZ01000003">
    <property type="protein sequence ID" value="TSK16023.1"/>
    <property type="molecule type" value="Genomic_DNA"/>
</dbReference>
<dbReference type="GO" id="GO:0003726">
    <property type="term" value="F:double-stranded RNA adenosine deaminase activity"/>
    <property type="evidence" value="ECO:0007669"/>
    <property type="project" value="TreeGrafter"/>
</dbReference>
<organism evidence="2 3">
    <name type="scientific">Bagarius yarrelli</name>
    <name type="common">Goonch</name>
    <name type="synonym">Bagrus yarrelli</name>
    <dbReference type="NCBI Taxonomy" id="175774"/>
    <lineage>
        <taxon>Eukaryota</taxon>
        <taxon>Metazoa</taxon>
        <taxon>Chordata</taxon>
        <taxon>Craniata</taxon>
        <taxon>Vertebrata</taxon>
        <taxon>Euteleostomi</taxon>
        <taxon>Actinopterygii</taxon>
        <taxon>Neopterygii</taxon>
        <taxon>Teleostei</taxon>
        <taxon>Ostariophysi</taxon>
        <taxon>Siluriformes</taxon>
        <taxon>Sisoridae</taxon>
        <taxon>Sisorinae</taxon>
        <taxon>Bagarius</taxon>
    </lineage>
</organism>
<dbReference type="GO" id="GO:0005737">
    <property type="term" value="C:cytoplasm"/>
    <property type="evidence" value="ECO:0007669"/>
    <property type="project" value="TreeGrafter"/>
</dbReference>
<proteinExistence type="predicted"/>
<feature type="domain" description="A to I editase" evidence="1">
    <location>
        <begin position="74"/>
        <end position="369"/>
    </location>
</feature>
<dbReference type="SMART" id="SM00552">
    <property type="entry name" value="ADEAMc"/>
    <property type="match status" value="1"/>
</dbReference>
<sequence length="373" mass="41358">MFLGLVFLYEGPGCFRCLGISTLCGDFADAVFHLVREKYSELIGCSALMHACHKGLAGIVMTRGLDVRQAEVVALASGTKCINGEYLSDQGLTVNDCHGEITARRALLRFLYSHLELHLRLRDNILFHMYISTSPCGDARINSPYELTTDFSVHRGRPVVKKFHSHLRSKIESGEGTLPVRCRSAVQTWDGVMQGERLVTMSCTDKIARWNVLGLQGALLSHFVEPVYLYSVTVGSVTHTGHLSRTLNQRMERLGSLPACYHRNRPLLSSLSSSECWQQLKASCLSINWTAGDEQVEVINASTGKRRDCRAPSRLCKPSAPGSNADPLTYGEAKQAAASYQTAKQQWVRALRDAGLGTWVQKPVEQEHFMLTV</sequence>
<accession>A0A556TJK6</accession>
<dbReference type="PANTHER" id="PTHR10910">
    <property type="entry name" value="EUKARYOTE SPECIFIC DSRNA BINDING PROTEIN"/>
    <property type="match status" value="1"/>
</dbReference>
<dbReference type="GO" id="GO:0006396">
    <property type="term" value="P:RNA processing"/>
    <property type="evidence" value="ECO:0007669"/>
    <property type="project" value="InterPro"/>
</dbReference>
<keyword evidence="3" id="KW-1185">Reference proteome</keyword>
<dbReference type="PROSITE" id="PS50141">
    <property type="entry name" value="A_DEAMIN_EDITASE"/>
    <property type="match status" value="1"/>
</dbReference>
<protein>
    <submittedName>
        <fullName evidence="2">Double-stranded RNA-specific editase B2</fullName>
    </submittedName>
</protein>
<dbReference type="Proteomes" id="UP000319801">
    <property type="component" value="Unassembled WGS sequence"/>
</dbReference>
<dbReference type="GO" id="GO:0008251">
    <property type="term" value="F:tRNA-specific adenosine deaminase activity"/>
    <property type="evidence" value="ECO:0007669"/>
    <property type="project" value="TreeGrafter"/>
</dbReference>
<dbReference type="GO" id="GO:0003725">
    <property type="term" value="F:double-stranded RNA binding"/>
    <property type="evidence" value="ECO:0007669"/>
    <property type="project" value="TreeGrafter"/>
</dbReference>